<evidence type="ECO:0000313" key="1">
    <source>
        <dbReference type="EMBL" id="KKL81601.1"/>
    </source>
</evidence>
<dbReference type="EMBL" id="LAZR01022518">
    <property type="protein sequence ID" value="KKL81601.1"/>
    <property type="molecule type" value="Genomic_DNA"/>
</dbReference>
<comment type="caution">
    <text evidence="1">The sequence shown here is derived from an EMBL/GenBank/DDBJ whole genome shotgun (WGS) entry which is preliminary data.</text>
</comment>
<protein>
    <submittedName>
        <fullName evidence="1">Uncharacterized protein</fullName>
    </submittedName>
</protein>
<dbReference type="AlphaFoldDB" id="A0A0F9FTG7"/>
<accession>A0A0F9FTG7</accession>
<proteinExistence type="predicted"/>
<name>A0A0F9FTG7_9ZZZZ</name>
<gene>
    <name evidence="1" type="ORF">LCGC14_1993140</name>
</gene>
<reference evidence="1" key="1">
    <citation type="journal article" date="2015" name="Nature">
        <title>Complex archaea that bridge the gap between prokaryotes and eukaryotes.</title>
        <authorList>
            <person name="Spang A."/>
            <person name="Saw J.H."/>
            <person name="Jorgensen S.L."/>
            <person name="Zaremba-Niedzwiedzka K."/>
            <person name="Martijn J."/>
            <person name="Lind A.E."/>
            <person name="van Eijk R."/>
            <person name="Schleper C."/>
            <person name="Guy L."/>
            <person name="Ettema T.J."/>
        </authorList>
    </citation>
    <scope>NUCLEOTIDE SEQUENCE</scope>
</reference>
<organism evidence="1">
    <name type="scientific">marine sediment metagenome</name>
    <dbReference type="NCBI Taxonomy" id="412755"/>
    <lineage>
        <taxon>unclassified sequences</taxon>
        <taxon>metagenomes</taxon>
        <taxon>ecological metagenomes</taxon>
    </lineage>
</organism>
<sequence length="91" mass="9700">MPYSEVAIPKHFNGTANTTPADVAFNNVSGSILIHNTGVTEDLLVSLDGGANFKTMPPETVLGYDTINLKKVVVKTSTGTTTYEIIITVDE</sequence>